<dbReference type="AlphaFoldDB" id="A0A6C0GR77"/>
<dbReference type="Proteomes" id="UP000480178">
    <property type="component" value="Chromosome"/>
</dbReference>
<gene>
    <name evidence="1" type="ORF">GXP67_29900</name>
</gene>
<evidence type="ECO:0000313" key="2">
    <source>
        <dbReference type="Proteomes" id="UP000480178"/>
    </source>
</evidence>
<name>A0A6C0GR77_9BACT</name>
<organism evidence="1 2">
    <name type="scientific">Rhodocytophaga rosea</name>
    <dbReference type="NCBI Taxonomy" id="2704465"/>
    <lineage>
        <taxon>Bacteria</taxon>
        <taxon>Pseudomonadati</taxon>
        <taxon>Bacteroidota</taxon>
        <taxon>Cytophagia</taxon>
        <taxon>Cytophagales</taxon>
        <taxon>Rhodocytophagaceae</taxon>
        <taxon>Rhodocytophaga</taxon>
    </lineage>
</organism>
<protein>
    <submittedName>
        <fullName evidence="1">Uncharacterized protein</fullName>
    </submittedName>
</protein>
<sequence>MSSLAISMQDSIREYIVGKHATISTVEAMPIAICTVTAAYIPKAEFEKLLRTAGELIQQEGITKFVFDKRKLTAFHQPSMEWYHLVWKEDMYKAGLRSHRKLLPEDKIFQRNVAEGRKRIARENPWYDFEKYDILYCRTLEEAIEK</sequence>
<dbReference type="EMBL" id="CP048222">
    <property type="protein sequence ID" value="QHT70566.1"/>
    <property type="molecule type" value="Genomic_DNA"/>
</dbReference>
<evidence type="ECO:0000313" key="1">
    <source>
        <dbReference type="EMBL" id="QHT70566.1"/>
    </source>
</evidence>
<reference evidence="1 2" key="1">
    <citation type="submission" date="2020-01" db="EMBL/GenBank/DDBJ databases">
        <authorList>
            <person name="Kim M.K."/>
        </authorList>
    </citation>
    <scope>NUCLEOTIDE SEQUENCE [LARGE SCALE GENOMIC DNA]</scope>
    <source>
        <strain evidence="1 2">172606-1</strain>
    </source>
</reference>
<accession>A0A6C0GR77</accession>
<keyword evidence="2" id="KW-1185">Reference proteome</keyword>
<dbReference type="RefSeq" id="WP_162446543.1">
    <property type="nucleotide sequence ID" value="NZ_CP048222.1"/>
</dbReference>
<dbReference type="KEGG" id="rhoz:GXP67_29900"/>
<proteinExistence type="predicted"/>